<sequence>MNTLDQWVEESTRFRGEASLLDLVFTKKLKALLAYWAAAEVTEPVRGLGFKTLRECFGGIEKALETLKECDPNPARSSKVAHDVEKNVKIYQEIYDEKTRKTKVLYLLVLEASQTCRPCHTCPSTSASDSADYDVLSSSTHSAEDE</sequence>
<feature type="region of interest" description="Disordered" evidence="1">
    <location>
        <begin position="123"/>
        <end position="146"/>
    </location>
</feature>
<evidence type="ECO:0000313" key="3">
    <source>
        <dbReference type="Proteomes" id="UP000324222"/>
    </source>
</evidence>
<keyword evidence="3" id="KW-1185">Reference proteome</keyword>
<protein>
    <submittedName>
        <fullName evidence="2">Uncharacterized protein</fullName>
    </submittedName>
</protein>
<dbReference type="EMBL" id="VSRR010000059">
    <property type="protein sequence ID" value="MPC09215.1"/>
    <property type="molecule type" value="Genomic_DNA"/>
</dbReference>
<feature type="compositionally biased region" description="Polar residues" evidence="1">
    <location>
        <begin position="136"/>
        <end position="146"/>
    </location>
</feature>
<name>A0A5B7CIW9_PORTR</name>
<gene>
    <name evidence="2" type="ORF">E2C01_001817</name>
</gene>
<evidence type="ECO:0000313" key="2">
    <source>
        <dbReference type="EMBL" id="MPC09215.1"/>
    </source>
</evidence>
<dbReference type="Proteomes" id="UP000324222">
    <property type="component" value="Unassembled WGS sequence"/>
</dbReference>
<accession>A0A5B7CIW9</accession>
<comment type="caution">
    <text evidence="2">The sequence shown here is derived from an EMBL/GenBank/DDBJ whole genome shotgun (WGS) entry which is preliminary data.</text>
</comment>
<evidence type="ECO:0000256" key="1">
    <source>
        <dbReference type="SAM" id="MobiDB-lite"/>
    </source>
</evidence>
<organism evidence="2 3">
    <name type="scientific">Portunus trituberculatus</name>
    <name type="common">Swimming crab</name>
    <name type="synonym">Neptunus trituberculatus</name>
    <dbReference type="NCBI Taxonomy" id="210409"/>
    <lineage>
        <taxon>Eukaryota</taxon>
        <taxon>Metazoa</taxon>
        <taxon>Ecdysozoa</taxon>
        <taxon>Arthropoda</taxon>
        <taxon>Crustacea</taxon>
        <taxon>Multicrustacea</taxon>
        <taxon>Malacostraca</taxon>
        <taxon>Eumalacostraca</taxon>
        <taxon>Eucarida</taxon>
        <taxon>Decapoda</taxon>
        <taxon>Pleocyemata</taxon>
        <taxon>Brachyura</taxon>
        <taxon>Eubrachyura</taxon>
        <taxon>Portunoidea</taxon>
        <taxon>Portunidae</taxon>
        <taxon>Portuninae</taxon>
        <taxon>Portunus</taxon>
    </lineage>
</organism>
<dbReference type="AlphaFoldDB" id="A0A5B7CIW9"/>
<reference evidence="2 3" key="1">
    <citation type="submission" date="2019-05" db="EMBL/GenBank/DDBJ databases">
        <title>Another draft genome of Portunus trituberculatus and its Hox gene families provides insights of decapod evolution.</title>
        <authorList>
            <person name="Jeong J.-H."/>
            <person name="Song I."/>
            <person name="Kim S."/>
            <person name="Choi T."/>
            <person name="Kim D."/>
            <person name="Ryu S."/>
            <person name="Kim W."/>
        </authorList>
    </citation>
    <scope>NUCLEOTIDE SEQUENCE [LARGE SCALE GENOMIC DNA]</scope>
    <source>
        <tissue evidence="2">Muscle</tissue>
    </source>
</reference>
<proteinExistence type="predicted"/>